<comment type="caution">
    <text evidence="1">The sequence shown here is derived from an EMBL/GenBank/DDBJ whole genome shotgun (WGS) entry which is preliminary data.</text>
</comment>
<dbReference type="Proteomes" id="UP001054252">
    <property type="component" value="Unassembled WGS sequence"/>
</dbReference>
<dbReference type="EMBL" id="BPVZ01000089">
    <property type="protein sequence ID" value="GKV30836.1"/>
    <property type="molecule type" value="Genomic_DNA"/>
</dbReference>
<evidence type="ECO:0000313" key="2">
    <source>
        <dbReference type="Proteomes" id="UP001054252"/>
    </source>
</evidence>
<proteinExistence type="predicted"/>
<dbReference type="AlphaFoldDB" id="A0AAV5L1J3"/>
<organism evidence="1 2">
    <name type="scientific">Rubroshorea leprosula</name>
    <dbReference type="NCBI Taxonomy" id="152421"/>
    <lineage>
        <taxon>Eukaryota</taxon>
        <taxon>Viridiplantae</taxon>
        <taxon>Streptophyta</taxon>
        <taxon>Embryophyta</taxon>
        <taxon>Tracheophyta</taxon>
        <taxon>Spermatophyta</taxon>
        <taxon>Magnoliopsida</taxon>
        <taxon>eudicotyledons</taxon>
        <taxon>Gunneridae</taxon>
        <taxon>Pentapetalae</taxon>
        <taxon>rosids</taxon>
        <taxon>malvids</taxon>
        <taxon>Malvales</taxon>
        <taxon>Dipterocarpaceae</taxon>
        <taxon>Rubroshorea</taxon>
    </lineage>
</organism>
<sequence length="36" mass="4502">MCSIFKDRKEYQFQESLLTQKENEKEEEEEEERKSC</sequence>
<protein>
    <submittedName>
        <fullName evidence="1">Uncharacterized protein</fullName>
    </submittedName>
</protein>
<evidence type="ECO:0000313" key="1">
    <source>
        <dbReference type="EMBL" id="GKV30836.1"/>
    </source>
</evidence>
<accession>A0AAV5L1J3</accession>
<reference evidence="1 2" key="1">
    <citation type="journal article" date="2021" name="Commun. Biol.">
        <title>The genome of Shorea leprosula (Dipterocarpaceae) highlights the ecological relevance of drought in aseasonal tropical rainforests.</title>
        <authorList>
            <person name="Ng K.K.S."/>
            <person name="Kobayashi M.J."/>
            <person name="Fawcett J.A."/>
            <person name="Hatakeyama M."/>
            <person name="Paape T."/>
            <person name="Ng C.H."/>
            <person name="Ang C.C."/>
            <person name="Tnah L.H."/>
            <person name="Lee C.T."/>
            <person name="Nishiyama T."/>
            <person name="Sese J."/>
            <person name="O'Brien M.J."/>
            <person name="Copetti D."/>
            <person name="Mohd Noor M.I."/>
            <person name="Ong R.C."/>
            <person name="Putra M."/>
            <person name="Sireger I.Z."/>
            <person name="Indrioko S."/>
            <person name="Kosugi Y."/>
            <person name="Izuno A."/>
            <person name="Isagi Y."/>
            <person name="Lee S.L."/>
            <person name="Shimizu K.K."/>
        </authorList>
    </citation>
    <scope>NUCLEOTIDE SEQUENCE [LARGE SCALE GENOMIC DNA]</scope>
    <source>
        <strain evidence="1">214</strain>
    </source>
</reference>
<gene>
    <name evidence="1" type="ORF">SLEP1_g39611</name>
</gene>
<keyword evidence="2" id="KW-1185">Reference proteome</keyword>
<name>A0AAV5L1J3_9ROSI</name>